<dbReference type="SFLD" id="SFLDG01135">
    <property type="entry name" value="C1.5.6:_HAD__Beta-PGM__Phospha"/>
    <property type="match status" value="1"/>
</dbReference>
<dbReference type="SFLD" id="SFLDG01129">
    <property type="entry name" value="C1.5:_HAD__Beta-PGM__Phosphata"/>
    <property type="match status" value="1"/>
</dbReference>
<dbReference type="RefSeq" id="WP_069295950.1">
    <property type="nucleotide sequence ID" value="NZ_MCRI01000013.1"/>
</dbReference>
<dbReference type="SUPFAM" id="SSF56784">
    <property type="entry name" value="HAD-like"/>
    <property type="match status" value="1"/>
</dbReference>
<dbReference type="CDD" id="cd07528">
    <property type="entry name" value="HAD_CbbY-like"/>
    <property type="match status" value="1"/>
</dbReference>
<dbReference type="SFLD" id="SFLDS00003">
    <property type="entry name" value="Haloacid_Dehalogenase"/>
    <property type="match status" value="1"/>
</dbReference>
<protein>
    <submittedName>
        <fullName evidence="1">Phosphorylated carbohydrates phosphatase</fullName>
        <ecNumber evidence="1">3.1.3.-</ecNumber>
    </submittedName>
</protein>
<comment type="caution">
    <text evidence="1">The sequence shown here is derived from an EMBL/GenBank/DDBJ whole genome shotgun (WGS) entry which is preliminary data.</text>
</comment>
<organism evidence="1 2">
    <name type="scientific">Methylophaga muralis</name>
    <dbReference type="NCBI Taxonomy" id="291169"/>
    <lineage>
        <taxon>Bacteria</taxon>
        <taxon>Pseudomonadati</taxon>
        <taxon>Pseudomonadota</taxon>
        <taxon>Gammaproteobacteria</taxon>
        <taxon>Thiotrichales</taxon>
        <taxon>Piscirickettsiaceae</taxon>
        <taxon>Methylophaga</taxon>
    </lineage>
</organism>
<dbReference type="InterPro" id="IPR044999">
    <property type="entry name" value="CbbY-like"/>
</dbReference>
<dbReference type="InterPro" id="IPR036412">
    <property type="entry name" value="HAD-like_sf"/>
</dbReference>
<dbReference type="Pfam" id="PF00702">
    <property type="entry name" value="Hydrolase"/>
    <property type="match status" value="1"/>
</dbReference>
<proteinExistence type="predicted"/>
<evidence type="ECO:0000313" key="1">
    <source>
        <dbReference type="EMBL" id="ODN66784.1"/>
    </source>
</evidence>
<dbReference type="STRING" id="291169.A9E74_01481"/>
<name>A0A1E3GS02_9GAMM</name>
<dbReference type="Gene3D" id="3.40.50.1000">
    <property type="entry name" value="HAD superfamily/HAD-like"/>
    <property type="match status" value="1"/>
</dbReference>
<dbReference type="AlphaFoldDB" id="A0A1E3GS02"/>
<gene>
    <name evidence="1" type="ORF">A9E74_01481</name>
</gene>
<dbReference type="GO" id="GO:0016787">
    <property type="term" value="F:hydrolase activity"/>
    <property type="evidence" value="ECO:0007669"/>
    <property type="project" value="UniProtKB-KW"/>
</dbReference>
<keyword evidence="2" id="KW-1185">Reference proteome</keyword>
<dbReference type="InterPro" id="IPR006439">
    <property type="entry name" value="HAD-SF_hydro_IA"/>
</dbReference>
<sequence length="255" mass="27904">MNQLKAVIFDVDGTLAETERSGHRIAFNRAFAEASLDWCWDEQFYGQLLAITGGKERIQYYLENFHLQCGFAGDHRDMIAKLHTDKNRHYAGLLESQTIQLRPGVKRLIEELRAAGVRLAISTTSTPENVTGLIKATMGEGALDWFDCIAAGDIVPVKKPAPDIYHYCLQQLQLDAKECLAIEDSANGLQAAVGAGISTLVTINSYTAEEDFNQAVCVVDQLGEADSPCKIIAGSPINTSYITAQTIQDLHAKAN</sequence>
<accession>A0A1E3GS02</accession>
<dbReference type="PRINTS" id="PR00413">
    <property type="entry name" value="HADHALOGNASE"/>
</dbReference>
<dbReference type="InterPro" id="IPR023198">
    <property type="entry name" value="PGP-like_dom2"/>
</dbReference>
<dbReference type="EMBL" id="MCRI01000013">
    <property type="protein sequence ID" value="ODN66784.1"/>
    <property type="molecule type" value="Genomic_DNA"/>
</dbReference>
<dbReference type="InterPro" id="IPR023214">
    <property type="entry name" value="HAD_sf"/>
</dbReference>
<dbReference type="PATRIC" id="fig|291169.3.peg.1485"/>
<dbReference type="Proteomes" id="UP000094379">
    <property type="component" value="Unassembled WGS sequence"/>
</dbReference>
<dbReference type="NCBIfam" id="TIGR01509">
    <property type="entry name" value="HAD-SF-IA-v3"/>
    <property type="match status" value="1"/>
</dbReference>
<evidence type="ECO:0000313" key="2">
    <source>
        <dbReference type="Proteomes" id="UP000094379"/>
    </source>
</evidence>
<dbReference type="Gene3D" id="1.10.150.240">
    <property type="entry name" value="Putative phosphatase, domain 2"/>
    <property type="match status" value="1"/>
</dbReference>
<keyword evidence="1" id="KW-0378">Hydrolase</keyword>
<dbReference type="PANTHER" id="PTHR42896">
    <property type="entry name" value="XYLULOSE-1,5-BISPHOSPHATE (XUBP) PHOSPHATASE"/>
    <property type="match status" value="1"/>
</dbReference>
<dbReference type="PANTHER" id="PTHR42896:SF2">
    <property type="entry name" value="CBBY-LIKE PROTEIN"/>
    <property type="match status" value="1"/>
</dbReference>
<dbReference type="EC" id="3.1.3.-" evidence="1"/>
<reference evidence="1 2" key="1">
    <citation type="submission" date="2016-07" db="EMBL/GenBank/DDBJ databases">
        <title>Draft Genome Sequence of Methylophaga muralis Bur 1.</title>
        <authorList>
            <person name="Vasilenko O.V."/>
            <person name="Doronina N.V."/>
            <person name="Shmareva M.N."/>
            <person name="Tarlachkov S.V."/>
            <person name="Mustakhimov I."/>
            <person name="Trotsenko Y.A."/>
        </authorList>
    </citation>
    <scope>NUCLEOTIDE SEQUENCE [LARGE SCALE GENOMIC DNA]</scope>
    <source>
        <strain evidence="1 2">Bur 1</strain>
    </source>
</reference>
<dbReference type="SFLD" id="SFLDF00035">
    <property type="entry name" value="phosphoglycolate_phosphatase"/>
    <property type="match status" value="1"/>
</dbReference>